<keyword evidence="5" id="KW-1133">Transmembrane helix</keyword>
<dbReference type="Gene3D" id="1.10.1740.10">
    <property type="match status" value="1"/>
</dbReference>
<dbReference type="GO" id="GO:0003677">
    <property type="term" value="F:DNA binding"/>
    <property type="evidence" value="ECO:0007669"/>
    <property type="project" value="InterPro"/>
</dbReference>
<gene>
    <name evidence="8" type="ORF">K4G66_02315</name>
</gene>
<reference evidence="8" key="1">
    <citation type="journal article" date="2023" name="Comput. Struct. Biotechnol. J.">
        <title>Discovery of a novel marine Bacteroidetes with a rich repertoire of carbohydrate-active enzymes.</title>
        <authorList>
            <person name="Chen B."/>
            <person name="Liu G."/>
            <person name="Chen Q."/>
            <person name="Wang H."/>
            <person name="Liu L."/>
            <person name="Tang K."/>
        </authorList>
    </citation>
    <scope>NUCLEOTIDE SEQUENCE</scope>
    <source>
        <strain evidence="8">TK19036</strain>
    </source>
</reference>
<keyword evidence="5" id="KW-0812">Transmembrane</keyword>
<evidence type="ECO:0000259" key="7">
    <source>
        <dbReference type="Pfam" id="PF08281"/>
    </source>
</evidence>
<dbReference type="Pfam" id="PF08281">
    <property type="entry name" value="Sigma70_r4_2"/>
    <property type="match status" value="1"/>
</dbReference>
<evidence type="ECO:0000256" key="2">
    <source>
        <dbReference type="ARBA" id="ARBA00023015"/>
    </source>
</evidence>
<dbReference type="InterPro" id="IPR013325">
    <property type="entry name" value="RNA_pol_sigma_r2"/>
</dbReference>
<dbReference type="InterPro" id="IPR036388">
    <property type="entry name" value="WH-like_DNA-bd_sf"/>
</dbReference>
<dbReference type="SUPFAM" id="SSF88659">
    <property type="entry name" value="Sigma3 and sigma4 domains of RNA polymerase sigma factors"/>
    <property type="match status" value="1"/>
</dbReference>
<proteinExistence type="inferred from homology"/>
<dbReference type="Pfam" id="PF04542">
    <property type="entry name" value="Sigma70_r2"/>
    <property type="match status" value="1"/>
</dbReference>
<dbReference type="PANTHER" id="PTHR43133:SF46">
    <property type="entry name" value="RNA POLYMERASE SIGMA-70 FACTOR ECF SUBFAMILY"/>
    <property type="match status" value="1"/>
</dbReference>
<dbReference type="NCBIfam" id="TIGR02937">
    <property type="entry name" value="sigma70-ECF"/>
    <property type="match status" value="1"/>
</dbReference>
<dbReference type="InterPro" id="IPR007627">
    <property type="entry name" value="RNA_pol_sigma70_r2"/>
</dbReference>
<name>A0AA49GNM9_9BACT</name>
<dbReference type="GO" id="GO:0016987">
    <property type="term" value="F:sigma factor activity"/>
    <property type="evidence" value="ECO:0007669"/>
    <property type="project" value="UniProtKB-KW"/>
</dbReference>
<reference evidence="8" key="2">
    <citation type="journal article" date="2024" name="Antonie Van Leeuwenhoek">
        <title>Roseihalotalea indica gen. nov., sp. nov., a halophilic Bacteroidetes from mesopelagic Southwest Indian Ocean with higher carbohydrate metabolic potential.</title>
        <authorList>
            <person name="Chen B."/>
            <person name="Zhang M."/>
            <person name="Lin D."/>
            <person name="Ye J."/>
            <person name="Tang K."/>
        </authorList>
    </citation>
    <scope>NUCLEOTIDE SEQUENCE</scope>
    <source>
        <strain evidence="8">TK19036</strain>
    </source>
</reference>
<feature type="domain" description="RNA polymerase sigma-70 region 2" evidence="6">
    <location>
        <begin position="31"/>
        <end position="89"/>
    </location>
</feature>
<keyword evidence="5" id="KW-0472">Membrane</keyword>
<accession>A0AA49GNM9</accession>
<keyword evidence="3" id="KW-0731">Sigma factor</keyword>
<dbReference type="PANTHER" id="PTHR43133">
    <property type="entry name" value="RNA POLYMERASE ECF-TYPE SIGMA FACTO"/>
    <property type="match status" value="1"/>
</dbReference>
<feature type="transmembrane region" description="Helical" evidence="5">
    <location>
        <begin position="187"/>
        <end position="204"/>
    </location>
</feature>
<evidence type="ECO:0000256" key="5">
    <source>
        <dbReference type="SAM" id="Phobius"/>
    </source>
</evidence>
<evidence type="ECO:0000256" key="1">
    <source>
        <dbReference type="ARBA" id="ARBA00010641"/>
    </source>
</evidence>
<evidence type="ECO:0000313" key="8">
    <source>
        <dbReference type="EMBL" id="WKN37543.1"/>
    </source>
</evidence>
<dbReference type="CDD" id="cd06171">
    <property type="entry name" value="Sigma70_r4"/>
    <property type="match status" value="1"/>
</dbReference>
<evidence type="ECO:0000256" key="4">
    <source>
        <dbReference type="ARBA" id="ARBA00023163"/>
    </source>
</evidence>
<dbReference type="GO" id="GO:0006352">
    <property type="term" value="P:DNA-templated transcription initiation"/>
    <property type="evidence" value="ECO:0007669"/>
    <property type="project" value="InterPro"/>
</dbReference>
<dbReference type="SUPFAM" id="SSF88946">
    <property type="entry name" value="Sigma2 domain of RNA polymerase sigma factors"/>
    <property type="match status" value="1"/>
</dbReference>
<dbReference type="AlphaFoldDB" id="A0AA49GNM9"/>
<dbReference type="InterPro" id="IPR013249">
    <property type="entry name" value="RNA_pol_sigma70_r4_t2"/>
</dbReference>
<keyword evidence="2" id="KW-0805">Transcription regulation</keyword>
<dbReference type="InterPro" id="IPR039425">
    <property type="entry name" value="RNA_pol_sigma-70-like"/>
</dbReference>
<sequence length="205" mass="24354">MNTQQVSLLPSYEPQLWDQFRRGDQQAYLTIYNRYADVLFRYGIKFTPDREQVLDCIHDLFVDLWERRNHLSSTSSIKYYLFRALRRRIAKSDGDELLSSLTDDVLYEEPQNFRWVVEESKVEKQRQIREAIQSLPKRQREVIYLRFFNNFTFEEAASIMGIDVRSAYNLTYKGLASLRKKLSYRDLLALGSFSLLCLGLYSLVM</sequence>
<feature type="domain" description="RNA polymerase sigma factor 70 region 4 type 2" evidence="7">
    <location>
        <begin position="126"/>
        <end position="178"/>
    </location>
</feature>
<protein>
    <submittedName>
        <fullName evidence="8">Sigma-70 family RNA polymerase sigma factor</fullName>
    </submittedName>
</protein>
<dbReference type="Gene3D" id="1.10.10.10">
    <property type="entry name" value="Winged helix-like DNA-binding domain superfamily/Winged helix DNA-binding domain"/>
    <property type="match status" value="1"/>
</dbReference>
<dbReference type="InterPro" id="IPR014284">
    <property type="entry name" value="RNA_pol_sigma-70_dom"/>
</dbReference>
<comment type="similarity">
    <text evidence="1">Belongs to the sigma-70 factor family. ECF subfamily.</text>
</comment>
<dbReference type="EMBL" id="CP120682">
    <property type="protein sequence ID" value="WKN37543.1"/>
    <property type="molecule type" value="Genomic_DNA"/>
</dbReference>
<dbReference type="InterPro" id="IPR013324">
    <property type="entry name" value="RNA_pol_sigma_r3/r4-like"/>
</dbReference>
<evidence type="ECO:0000259" key="6">
    <source>
        <dbReference type="Pfam" id="PF04542"/>
    </source>
</evidence>
<organism evidence="8">
    <name type="scientific">Roseihalotalea indica</name>
    <dbReference type="NCBI Taxonomy" id="2867963"/>
    <lineage>
        <taxon>Bacteria</taxon>
        <taxon>Pseudomonadati</taxon>
        <taxon>Bacteroidota</taxon>
        <taxon>Cytophagia</taxon>
        <taxon>Cytophagales</taxon>
        <taxon>Catalimonadaceae</taxon>
        <taxon>Roseihalotalea</taxon>
    </lineage>
</organism>
<keyword evidence="4" id="KW-0804">Transcription</keyword>
<evidence type="ECO:0000256" key="3">
    <source>
        <dbReference type="ARBA" id="ARBA00023082"/>
    </source>
</evidence>